<evidence type="ECO:0000259" key="2">
    <source>
        <dbReference type="Pfam" id="PF01593"/>
    </source>
</evidence>
<dbReference type="InParanoid" id="A0A1E1JX73"/>
<proteinExistence type="predicted"/>
<evidence type="ECO:0000313" key="3">
    <source>
        <dbReference type="EMBL" id="CZS90409.1"/>
    </source>
</evidence>
<feature type="domain" description="Amine oxidase" evidence="2">
    <location>
        <begin position="176"/>
        <end position="655"/>
    </location>
</feature>
<feature type="chain" id="PRO_5012701073" evidence="1">
    <location>
        <begin position="16"/>
        <end position="679"/>
    </location>
</feature>
<gene>
    <name evidence="3" type="ORF">RCO7_06917</name>
</gene>
<feature type="signal peptide" evidence="1">
    <location>
        <begin position="1"/>
        <end position="15"/>
    </location>
</feature>
<keyword evidence="4" id="KW-1185">Reference proteome</keyword>
<keyword evidence="1" id="KW-0732">Signal</keyword>
<name>A0A1E1JX73_9HELO</name>
<dbReference type="Proteomes" id="UP000178129">
    <property type="component" value="Unassembled WGS sequence"/>
</dbReference>
<dbReference type="Gene3D" id="3.50.50.60">
    <property type="entry name" value="FAD/NAD(P)-binding domain"/>
    <property type="match status" value="1"/>
</dbReference>
<dbReference type="PANTHER" id="PTHR10742:SF382">
    <property type="entry name" value="AMINE OXIDASE DOMAIN-CONTAINING PROTEIN"/>
    <property type="match status" value="1"/>
</dbReference>
<reference evidence="4" key="1">
    <citation type="submission" date="2016-03" db="EMBL/GenBank/DDBJ databases">
        <authorList>
            <person name="Ploux O."/>
        </authorList>
    </citation>
    <scope>NUCLEOTIDE SEQUENCE [LARGE SCALE GENOMIC DNA]</scope>
    <source>
        <strain evidence="4">UK7</strain>
    </source>
</reference>
<dbReference type="PANTHER" id="PTHR10742">
    <property type="entry name" value="FLAVIN MONOAMINE OXIDASE"/>
    <property type="match status" value="1"/>
</dbReference>
<dbReference type="EMBL" id="FJUW01000004">
    <property type="protein sequence ID" value="CZS90409.1"/>
    <property type="molecule type" value="Genomic_DNA"/>
</dbReference>
<sequence>MGFPSIVSIAGLAAASLTSPLDSEASHSQIRFRSTKTINSESLHNIHLEYTKTDFIGDLSVLYGDCQSSTTQKHHHFIGRTDISAKSRPERFVWSVPRDAFSGGCIHAFSGEKLVGRSVAITIEAPLKKRQVIADVADISGPWFDGVAYMASKPESSVFVAEAKNKSIAIIGGGSSGLLTSHLLQSVGIENWQIMESSQRIGGRIRTKYLNGSKPEDYQYQEMGPMRFPVSLTYHDSGETLEIKDHEMVFQLGEVLNAMNKDNPELAVNFIPWIQSSPNAPITSNGVRLPNGQAPSKSQVAANSSLAGVAQASSNATELAYAKAAVEKFYGLDRNKTREFASNIYLAHKHAIENGHFDFSVANYLRYKLGISLNVTDFIGGAGGHPMWEYEDVYFAATTWRTIDKGLESLPRAFLPHVQNKTTFGRIVSGLTYIPETDKISVKWRDADDKLSMETKSAEFDYAVVAAPFSKVRLWRTPPYSSLLSRAIATMNYSPSCKLSLHYKTRFWEHMNPPIIGGCGSTDIPGVGSVCYPAYKINSTGPGVILASYISGTPAVSVQSLSEEDHVAMIQRAMIEIHGPIAAEQWTGNYDRQCWQVDEHQAGAWASPLVGQQDLFLPAYYNTEFKTVFIGEHTSYTHAWIYSALDSAVRGTVQVLLDMGLVDEAKTIVTTWMGRWITL</sequence>
<dbReference type="Gene3D" id="3.90.660.10">
    <property type="match status" value="1"/>
</dbReference>
<dbReference type="InterPro" id="IPR002937">
    <property type="entry name" value="Amino_oxidase"/>
</dbReference>
<dbReference type="SUPFAM" id="SSF54373">
    <property type="entry name" value="FAD-linked reductases, C-terminal domain"/>
    <property type="match status" value="1"/>
</dbReference>
<evidence type="ECO:0000256" key="1">
    <source>
        <dbReference type="SAM" id="SignalP"/>
    </source>
</evidence>
<dbReference type="GO" id="GO:0009063">
    <property type="term" value="P:amino acid catabolic process"/>
    <property type="evidence" value="ECO:0007669"/>
    <property type="project" value="TreeGrafter"/>
</dbReference>
<dbReference type="SUPFAM" id="SSF51905">
    <property type="entry name" value="FAD/NAD(P)-binding domain"/>
    <property type="match status" value="1"/>
</dbReference>
<accession>A0A1E1JX73</accession>
<evidence type="ECO:0000313" key="4">
    <source>
        <dbReference type="Proteomes" id="UP000178129"/>
    </source>
</evidence>
<dbReference type="STRING" id="914237.A0A1E1JX73"/>
<comment type="caution">
    <text evidence="3">The sequence shown here is derived from an EMBL/GenBank/DDBJ whole genome shotgun (WGS) entry which is preliminary data.</text>
</comment>
<organism evidence="3 4">
    <name type="scientific">Rhynchosporium graminicola</name>
    <dbReference type="NCBI Taxonomy" id="2792576"/>
    <lineage>
        <taxon>Eukaryota</taxon>
        <taxon>Fungi</taxon>
        <taxon>Dikarya</taxon>
        <taxon>Ascomycota</taxon>
        <taxon>Pezizomycotina</taxon>
        <taxon>Leotiomycetes</taxon>
        <taxon>Helotiales</taxon>
        <taxon>Ploettnerulaceae</taxon>
        <taxon>Rhynchosporium</taxon>
    </lineage>
</organism>
<dbReference type="Gene3D" id="1.20.1440.240">
    <property type="match status" value="1"/>
</dbReference>
<dbReference type="InterPro" id="IPR050281">
    <property type="entry name" value="Flavin_monoamine_oxidase"/>
</dbReference>
<dbReference type="AlphaFoldDB" id="A0A1E1JX73"/>
<protein>
    <submittedName>
        <fullName evidence="3">Related to L-amino-acid oxidase</fullName>
    </submittedName>
</protein>
<dbReference type="InterPro" id="IPR036188">
    <property type="entry name" value="FAD/NAD-bd_sf"/>
</dbReference>
<dbReference type="GO" id="GO:0001716">
    <property type="term" value="F:L-amino-acid oxidase activity"/>
    <property type="evidence" value="ECO:0007669"/>
    <property type="project" value="TreeGrafter"/>
</dbReference>
<dbReference type="Pfam" id="PF01593">
    <property type="entry name" value="Amino_oxidase"/>
    <property type="match status" value="1"/>
</dbReference>